<gene>
    <name evidence="3" type="ORF">SU86_007525</name>
</gene>
<dbReference type="SUPFAM" id="SSF63712">
    <property type="entry name" value="Nicotinic receptor ligand binding domain-like"/>
    <property type="match status" value="1"/>
</dbReference>
<accession>A0A3G1B5U8</accession>
<dbReference type="EMBL" id="CP011097">
    <property type="protein sequence ID" value="AJZ76237.1"/>
    <property type="molecule type" value="Genomic_DNA"/>
</dbReference>
<keyword evidence="2" id="KW-0812">Transmembrane</keyword>
<feature type="transmembrane region" description="Helical" evidence="2">
    <location>
        <begin position="277"/>
        <end position="296"/>
    </location>
</feature>
<feature type="transmembrane region" description="Helical" evidence="2">
    <location>
        <begin position="207"/>
        <end position="226"/>
    </location>
</feature>
<reference evidence="3 4" key="1">
    <citation type="journal article" date="2016" name="Sci. Rep.">
        <title>A novel ammonia-oxidizing archaeon from wastewater treatment plant: Its enrichment, physiological and genomic characteristics.</title>
        <authorList>
            <person name="Li Y."/>
            <person name="Ding K."/>
            <person name="Wen X."/>
            <person name="Zhang B."/>
            <person name="Shen B."/>
            <person name="Yang Y."/>
        </authorList>
    </citation>
    <scope>NUCLEOTIDE SEQUENCE [LARGE SCALE GENOMIC DNA]</scope>
    <source>
        <strain evidence="3 4">SAT1</strain>
    </source>
</reference>
<dbReference type="InterPro" id="IPR038050">
    <property type="entry name" value="Neuro_actylchol_rec"/>
</dbReference>
<sequence>MKFLILLVFVMLPISLAYAQESQEYQIGISLVNIGEIDKKIGTYEMDFWYSISSDADLIANPPPQVDFINGRILETRSEFANPQIIEKRMLGKFSSEMDFSDFPFEKIPLQIKIEPLPQWPTQKATFTVHEASGIDQSATVPGWKIIDSNFQVLESKYGQNTYSQFVAEYTIQRDILGSFLKTIFPILIILGISFVAYIIPKNYGIVADLSVLPLLALIFFHISVLDQLPPLGYMTIFDKLMIIAYVLILNNVIAVGRQARADEFSGKDRAWHLNNFHLKITPIIIAALSVILFFAL</sequence>
<name>A0A3G1B5U8_9ARCH</name>
<dbReference type="RefSeq" id="WP_048186925.1">
    <property type="nucleotide sequence ID" value="NZ_CP011097.1"/>
</dbReference>
<dbReference type="AlphaFoldDB" id="A0A3G1B5U8"/>
<dbReference type="GeneID" id="24874405"/>
<dbReference type="GO" id="GO:0005230">
    <property type="term" value="F:extracellular ligand-gated monoatomic ion channel activity"/>
    <property type="evidence" value="ECO:0007669"/>
    <property type="project" value="InterPro"/>
</dbReference>
<feature type="transmembrane region" description="Helical" evidence="2">
    <location>
        <begin position="232"/>
        <end position="256"/>
    </location>
</feature>
<dbReference type="KEGG" id="tah:SU86_007525"/>
<dbReference type="Proteomes" id="UP000266745">
    <property type="component" value="Chromosome"/>
</dbReference>
<dbReference type="SUPFAM" id="SSF90112">
    <property type="entry name" value="Neurotransmitter-gated ion-channel transmembrane pore"/>
    <property type="match status" value="1"/>
</dbReference>
<proteinExistence type="predicted"/>
<dbReference type="InterPro" id="IPR036719">
    <property type="entry name" value="Neuro-gated_channel_TM_sf"/>
</dbReference>
<evidence type="ECO:0008006" key="5">
    <source>
        <dbReference type="Google" id="ProtNLM"/>
    </source>
</evidence>
<organism evidence="3 4">
    <name type="scientific">Candidatus Nitrosotenuis cloacae</name>
    <dbReference type="NCBI Taxonomy" id="1603555"/>
    <lineage>
        <taxon>Archaea</taxon>
        <taxon>Nitrososphaerota</taxon>
        <taxon>Candidatus Nitrosotenuis</taxon>
    </lineage>
</organism>
<evidence type="ECO:0000313" key="4">
    <source>
        <dbReference type="Proteomes" id="UP000266745"/>
    </source>
</evidence>
<evidence type="ECO:0000313" key="3">
    <source>
        <dbReference type="EMBL" id="AJZ76237.1"/>
    </source>
</evidence>
<evidence type="ECO:0000256" key="1">
    <source>
        <dbReference type="ARBA" id="ARBA00004141"/>
    </source>
</evidence>
<evidence type="ECO:0000256" key="2">
    <source>
        <dbReference type="SAM" id="Phobius"/>
    </source>
</evidence>
<protein>
    <recommendedName>
        <fullName evidence="5">Neurotransmitter-gated ion-channel ligand-binding domain-containing protein</fullName>
    </recommendedName>
</protein>
<feature type="transmembrane region" description="Helical" evidence="2">
    <location>
        <begin position="180"/>
        <end position="200"/>
    </location>
</feature>
<keyword evidence="2" id="KW-1133">Transmembrane helix</keyword>
<dbReference type="Gene3D" id="2.70.170.10">
    <property type="entry name" value="Neurotransmitter-gated ion-channel ligand-binding domain"/>
    <property type="match status" value="1"/>
</dbReference>
<dbReference type="InterPro" id="IPR036734">
    <property type="entry name" value="Neur_chan_lig-bd_sf"/>
</dbReference>
<dbReference type="GO" id="GO:0016020">
    <property type="term" value="C:membrane"/>
    <property type="evidence" value="ECO:0007669"/>
    <property type="project" value="UniProtKB-SubCell"/>
</dbReference>
<dbReference type="STRING" id="1603555.SU86_007525"/>
<dbReference type="OrthoDB" id="11176at2157"/>
<comment type="subcellular location">
    <subcellularLocation>
        <location evidence="1">Membrane</location>
        <topology evidence="1">Multi-pass membrane protein</topology>
    </subcellularLocation>
</comment>
<keyword evidence="2" id="KW-0472">Membrane</keyword>
<dbReference type="Gene3D" id="1.20.58.390">
    <property type="entry name" value="Neurotransmitter-gated ion-channel transmembrane domain"/>
    <property type="match status" value="1"/>
</dbReference>
<keyword evidence="4" id="KW-1185">Reference proteome</keyword>